<name>A0A1S1MSM0_9GAMM</name>
<protein>
    <submittedName>
        <fullName evidence="1">Uncharacterized protein</fullName>
    </submittedName>
</protein>
<comment type="caution">
    <text evidence="1">The sequence shown here is derived from an EMBL/GenBank/DDBJ whole genome shotgun (WGS) entry which is preliminary data.</text>
</comment>
<dbReference type="AlphaFoldDB" id="A0A1S1MSM0"/>
<sequence length="477" mass="54519">MIKYTFLGLIFLASVVMFTINRVEREGVEREELTQVPFKTHNEQKQVESDKDGQVTDIKNSDGKNVINKALYCNNLSHFNVSLTRSEYPHPEEVALYLDIHNTKIRHSDPFSIENRTNMTFELALQLKKALIASDLNNYKKLIESREINLLKLGNDTIYSFFIESYTTSDFLYLLIDHGYKPVLSDITKTVDSHQNSTLKSELIDLLKGYLLNTSDAHALRHLNDLTLLMETPSRYNFSTRKSLEASIASLLSASLGFEQEKAVESMTFFGYEHAEAVAKIDSLLKSRKNFSKLLNEYCAKPTAATSHDAAEDVGLTYKQTFALFESQQLIQDLTTLSKHEQWEKYIEKANFYASQHSELLTIFYMQALQRGAPEHVIQSLYNMGVQPQNEDIALLAMQNKLGILEKYAAVFDFGYVSENGMNAMDYCIKTRCNLAVVKFLLKEQPDMKISQASLEVLNSPEYQEYQAQIRAFSSTY</sequence>
<accession>A0A1S1MSM0</accession>
<organism evidence="1 2">
    <name type="scientific">Pseudoalteromonas amylolytica</name>
    <dbReference type="NCBI Taxonomy" id="1859457"/>
    <lineage>
        <taxon>Bacteria</taxon>
        <taxon>Pseudomonadati</taxon>
        <taxon>Pseudomonadota</taxon>
        <taxon>Gammaproteobacteria</taxon>
        <taxon>Alteromonadales</taxon>
        <taxon>Pseudoalteromonadaceae</taxon>
        <taxon>Pseudoalteromonas</taxon>
    </lineage>
</organism>
<dbReference type="EMBL" id="MKJU01000028">
    <property type="protein sequence ID" value="OHU89849.1"/>
    <property type="molecule type" value="Genomic_DNA"/>
</dbReference>
<reference evidence="1 2" key="1">
    <citation type="submission" date="2016-09" db="EMBL/GenBank/DDBJ databases">
        <title>Pseudoalteromonas amylolytica sp. nov., isolated from the surface seawater.</title>
        <authorList>
            <person name="Wu Y.-H."/>
            <person name="Cheng H."/>
            <person name="Jin X.-B."/>
            <person name="Wang C.-S."/>
            <person name="Xu X.-W."/>
        </authorList>
    </citation>
    <scope>NUCLEOTIDE SEQUENCE [LARGE SCALE GENOMIC DNA]</scope>
    <source>
        <strain evidence="1 2">JW1</strain>
    </source>
</reference>
<evidence type="ECO:0000313" key="2">
    <source>
        <dbReference type="Proteomes" id="UP000179786"/>
    </source>
</evidence>
<keyword evidence="2" id="KW-1185">Reference proteome</keyword>
<proteinExistence type="predicted"/>
<gene>
    <name evidence="1" type="ORF">BET10_17205</name>
</gene>
<evidence type="ECO:0000313" key="1">
    <source>
        <dbReference type="EMBL" id="OHU89849.1"/>
    </source>
</evidence>
<dbReference type="Proteomes" id="UP000179786">
    <property type="component" value="Unassembled WGS sequence"/>
</dbReference>
<dbReference type="STRING" id="1859457.BET10_17205"/>